<dbReference type="EMBL" id="JBHMBW010000104">
    <property type="protein sequence ID" value="MFB9631304.1"/>
    <property type="molecule type" value="Genomic_DNA"/>
</dbReference>
<name>A0ABV5SHY6_9ACTN</name>
<reference evidence="2 3" key="1">
    <citation type="submission" date="2024-09" db="EMBL/GenBank/DDBJ databases">
        <authorList>
            <person name="Sun Q."/>
            <person name="Mori K."/>
        </authorList>
    </citation>
    <scope>NUCLEOTIDE SEQUENCE [LARGE SCALE GENOMIC DNA]</scope>
    <source>
        <strain evidence="2 3">JCM 3143</strain>
    </source>
</reference>
<evidence type="ECO:0000256" key="1">
    <source>
        <dbReference type="SAM" id="MobiDB-lite"/>
    </source>
</evidence>
<feature type="region of interest" description="Disordered" evidence="1">
    <location>
        <begin position="71"/>
        <end position="99"/>
    </location>
</feature>
<evidence type="ECO:0000313" key="3">
    <source>
        <dbReference type="Proteomes" id="UP001589532"/>
    </source>
</evidence>
<sequence length="99" mass="10873">MTNPSADIGWVILELLGHRRLAGHVTTEEIAGASFLRIDIAGAADEPPITQFYGPSAVYAITPTSEEIARTAAARSRPRPVQRWELEPPQSYEPEEAPY</sequence>
<organism evidence="2 3">
    <name type="scientific">Nonomuraea helvata</name>
    <dbReference type="NCBI Taxonomy" id="37484"/>
    <lineage>
        <taxon>Bacteria</taxon>
        <taxon>Bacillati</taxon>
        <taxon>Actinomycetota</taxon>
        <taxon>Actinomycetes</taxon>
        <taxon>Streptosporangiales</taxon>
        <taxon>Streptosporangiaceae</taxon>
        <taxon>Nonomuraea</taxon>
    </lineage>
</organism>
<dbReference type="RefSeq" id="WP_344999863.1">
    <property type="nucleotide sequence ID" value="NZ_BAAAXV010000009.1"/>
</dbReference>
<accession>A0ABV5SHY6</accession>
<dbReference type="Proteomes" id="UP001589532">
    <property type="component" value="Unassembled WGS sequence"/>
</dbReference>
<keyword evidence="3" id="KW-1185">Reference proteome</keyword>
<evidence type="ECO:0000313" key="2">
    <source>
        <dbReference type="EMBL" id="MFB9631304.1"/>
    </source>
</evidence>
<proteinExistence type="predicted"/>
<gene>
    <name evidence="2" type="ORF">ACFFSA_50305</name>
</gene>
<comment type="caution">
    <text evidence="2">The sequence shown here is derived from an EMBL/GenBank/DDBJ whole genome shotgun (WGS) entry which is preliminary data.</text>
</comment>
<protein>
    <submittedName>
        <fullName evidence="2">Uncharacterized protein</fullName>
    </submittedName>
</protein>